<dbReference type="SUPFAM" id="SSF53850">
    <property type="entry name" value="Periplasmic binding protein-like II"/>
    <property type="match status" value="1"/>
</dbReference>
<evidence type="ECO:0008006" key="4">
    <source>
        <dbReference type="Google" id="ProtNLM"/>
    </source>
</evidence>
<evidence type="ECO:0000313" key="3">
    <source>
        <dbReference type="Proteomes" id="UP000663570"/>
    </source>
</evidence>
<sequence length="146" mass="16142">MVAIRLAALCLLSLLWPAGSAWALDLVVVVNPGCAVARLTRDDVINLYMGRLRKLPDGTAARPIDLLTSSGQEKQQFYQRLLSRDLSEVRAYWARLTFSGQASPPVQAETTEEVLSLVQRNPGGIGYVERSRSDARVRIVFELGDK</sequence>
<dbReference type="Gene3D" id="3.40.190.10">
    <property type="entry name" value="Periplasmic binding protein-like II"/>
    <property type="match status" value="1"/>
</dbReference>
<evidence type="ECO:0000256" key="1">
    <source>
        <dbReference type="SAM" id="SignalP"/>
    </source>
</evidence>
<gene>
    <name evidence="2" type="ORF">JY500_17990</name>
</gene>
<dbReference type="Proteomes" id="UP000663570">
    <property type="component" value="Chromosome"/>
</dbReference>
<name>A0ABX7M5X6_9RHOO</name>
<keyword evidence="1" id="KW-0732">Signal</keyword>
<keyword evidence="3" id="KW-1185">Reference proteome</keyword>
<feature type="chain" id="PRO_5046641130" description="Phosphate ABC transporter substrate-binding protein" evidence="1">
    <location>
        <begin position="24"/>
        <end position="146"/>
    </location>
</feature>
<dbReference type="EMBL" id="CP071060">
    <property type="protein sequence ID" value="QSI76336.1"/>
    <property type="molecule type" value="Genomic_DNA"/>
</dbReference>
<organism evidence="2 3">
    <name type="scientific">Niveibacterium microcysteis</name>
    <dbReference type="NCBI Taxonomy" id="2811415"/>
    <lineage>
        <taxon>Bacteria</taxon>
        <taxon>Pseudomonadati</taxon>
        <taxon>Pseudomonadota</taxon>
        <taxon>Betaproteobacteria</taxon>
        <taxon>Rhodocyclales</taxon>
        <taxon>Rhodocyclaceae</taxon>
        <taxon>Niveibacterium</taxon>
    </lineage>
</organism>
<dbReference type="RefSeq" id="WP_206254044.1">
    <property type="nucleotide sequence ID" value="NZ_CP071060.1"/>
</dbReference>
<reference evidence="2 3" key="1">
    <citation type="submission" date="2021-02" db="EMBL/GenBank/DDBJ databases">
        <title>Niveibacterium changnyeongensis HC41.</title>
        <authorList>
            <person name="Kang M."/>
        </authorList>
    </citation>
    <scope>NUCLEOTIDE SEQUENCE [LARGE SCALE GENOMIC DNA]</scope>
    <source>
        <strain evidence="2 3">HC41</strain>
    </source>
</reference>
<protein>
    <recommendedName>
        <fullName evidence="4">Phosphate ABC transporter substrate-binding protein</fullName>
    </recommendedName>
</protein>
<feature type="signal peptide" evidence="1">
    <location>
        <begin position="1"/>
        <end position="23"/>
    </location>
</feature>
<proteinExistence type="predicted"/>
<evidence type="ECO:0000313" key="2">
    <source>
        <dbReference type="EMBL" id="QSI76336.1"/>
    </source>
</evidence>
<accession>A0ABX7M5X6</accession>